<organism evidence="2">
    <name type="scientific">Arundo donax</name>
    <name type="common">Giant reed</name>
    <name type="synonym">Donax arundinaceus</name>
    <dbReference type="NCBI Taxonomy" id="35708"/>
    <lineage>
        <taxon>Eukaryota</taxon>
        <taxon>Viridiplantae</taxon>
        <taxon>Streptophyta</taxon>
        <taxon>Embryophyta</taxon>
        <taxon>Tracheophyta</taxon>
        <taxon>Spermatophyta</taxon>
        <taxon>Magnoliopsida</taxon>
        <taxon>Liliopsida</taxon>
        <taxon>Poales</taxon>
        <taxon>Poaceae</taxon>
        <taxon>PACMAD clade</taxon>
        <taxon>Arundinoideae</taxon>
        <taxon>Arundineae</taxon>
        <taxon>Arundo</taxon>
    </lineage>
</organism>
<accession>A0A0A9CJM8</accession>
<keyword evidence="1" id="KW-0812">Transmembrane</keyword>
<proteinExistence type="predicted"/>
<dbReference type="AlphaFoldDB" id="A0A0A9CJM8"/>
<evidence type="ECO:0000256" key="1">
    <source>
        <dbReference type="SAM" id="Phobius"/>
    </source>
</evidence>
<reference evidence="2" key="1">
    <citation type="submission" date="2014-09" db="EMBL/GenBank/DDBJ databases">
        <authorList>
            <person name="Magalhaes I.L.F."/>
            <person name="Oliveira U."/>
            <person name="Santos F.R."/>
            <person name="Vidigal T.H.D.A."/>
            <person name="Brescovit A.D."/>
            <person name="Santos A.J."/>
        </authorList>
    </citation>
    <scope>NUCLEOTIDE SEQUENCE</scope>
    <source>
        <tissue evidence="2">Shoot tissue taken approximately 20 cm above the soil surface</tissue>
    </source>
</reference>
<protein>
    <submittedName>
        <fullName evidence="2">Uncharacterized protein</fullName>
    </submittedName>
</protein>
<sequence length="23" mass="2709">MWPVSYFLMLVSFLILIASMLFS</sequence>
<keyword evidence="1" id="KW-1133">Transmembrane helix</keyword>
<name>A0A0A9CJM8_ARUDO</name>
<reference evidence="2" key="2">
    <citation type="journal article" date="2015" name="Data Brief">
        <title>Shoot transcriptome of the giant reed, Arundo donax.</title>
        <authorList>
            <person name="Barrero R.A."/>
            <person name="Guerrero F.D."/>
            <person name="Moolhuijzen P."/>
            <person name="Goolsby J.A."/>
            <person name="Tidwell J."/>
            <person name="Bellgard S.E."/>
            <person name="Bellgard M.I."/>
        </authorList>
    </citation>
    <scope>NUCLEOTIDE SEQUENCE</scope>
    <source>
        <tissue evidence="2">Shoot tissue taken approximately 20 cm above the soil surface</tissue>
    </source>
</reference>
<dbReference type="EMBL" id="GBRH01226168">
    <property type="protein sequence ID" value="JAD71727.1"/>
    <property type="molecule type" value="Transcribed_RNA"/>
</dbReference>
<feature type="transmembrane region" description="Helical" evidence="1">
    <location>
        <begin position="6"/>
        <end position="22"/>
    </location>
</feature>
<evidence type="ECO:0000313" key="2">
    <source>
        <dbReference type="EMBL" id="JAD71727.1"/>
    </source>
</evidence>
<keyword evidence="1" id="KW-0472">Membrane</keyword>